<comment type="cofactor">
    <cofactor evidence="1">
        <name>Mg(2+)</name>
        <dbReference type="ChEBI" id="CHEBI:18420"/>
    </cofactor>
</comment>
<keyword evidence="2" id="KW-0479">Metal-binding</keyword>
<dbReference type="GO" id="GO:0046872">
    <property type="term" value="F:metal ion binding"/>
    <property type="evidence" value="ECO:0007669"/>
    <property type="project" value="UniProtKB-KW"/>
</dbReference>
<keyword evidence="3" id="KW-0378">Hydrolase</keyword>
<evidence type="ECO:0000256" key="3">
    <source>
        <dbReference type="ARBA" id="ARBA00022801"/>
    </source>
</evidence>
<dbReference type="OrthoDB" id="10267182at2759"/>
<dbReference type="GO" id="GO:0016791">
    <property type="term" value="F:phosphatase activity"/>
    <property type="evidence" value="ECO:0007669"/>
    <property type="project" value="InterPro"/>
</dbReference>
<dbReference type="InterPro" id="IPR006384">
    <property type="entry name" value="HAD_hydro_PyrdxlP_Pase-like"/>
</dbReference>
<dbReference type="NCBIfam" id="TIGR01489">
    <property type="entry name" value="DKMTPPase-SF"/>
    <property type="match status" value="2"/>
</dbReference>
<comment type="caution">
    <text evidence="5">The sequence shown here is derived from an EMBL/GenBank/DDBJ whole genome shotgun (WGS) entry which is preliminary data.</text>
</comment>
<dbReference type="NCBIfam" id="TIGR01488">
    <property type="entry name" value="HAD-SF-IB"/>
    <property type="match status" value="2"/>
</dbReference>
<evidence type="ECO:0000256" key="1">
    <source>
        <dbReference type="ARBA" id="ARBA00001946"/>
    </source>
</evidence>
<reference evidence="6" key="1">
    <citation type="journal article" date="2019" name="Plant Biotechnol. J.">
        <title>Genome sequencing of the Australian wild diploid species Gossypium australe highlights disease resistance and delayed gland morphogenesis.</title>
        <authorList>
            <person name="Cai Y."/>
            <person name="Cai X."/>
            <person name="Wang Q."/>
            <person name="Wang P."/>
            <person name="Zhang Y."/>
            <person name="Cai C."/>
            <person name="Xu Y."/>
            <person name="Wang K."/>
            <person name="Zhou Z."/>
            <person name="Wang C."/>
            <person name="Geng S."/>
            <person name="Li B."/>
            <person name="Dong Q."/>
            <person name="Hou Y."/>
            <person name="Wang H."/>
            <person name="Ai P."/>
            <person name="Liu Z."/>
            <person name="Yi F."/>
            <person name="Sun M."/>
            <person name="An G."/>
            <person name="Cheng J."/>
            <person name="Zhang Y."/>
            <person name="Shi Q."/>
            <person name="Xie Y."/>
            <person name="Shi X."/>
            <person name="Chang Y."/>
            <person name="Huang F."/>
            <person name="Chen Y."/>
            <person name="Hong S."/>
            <person name="Mi L."/>
            <person name="Sun Q."/>
            <person name="Zhang L."/>
            <person name="Zhou B."/>
            <person name="Peng R."/>
            <person name="Zhang X."/>
            <person name="Liu F."/>
        </authorList>
    </citation>
    <scope>NUCLEOTIDE SEQUENCE [LARGE SCALE GENOMIC DNA]</scope>
    <source>
        <strain evidence="6">cv. PA1801</strain>
    </source>
</reference>
<evidence type="ECO:0000313" key="5">
    <source>
        <dbReference type="EMBL" id="KAA3489256.1"/>
    </source>
</evidence>
<organism evidence="5 6">
    <name type="scientific">Gossypium australe</name>
    <dbReference type="NCBI Taxonomy" id="47621"/>
    <lineage>
        <taxon>Eukaryota</taxon>
        <taxon>Viridiplantae</taxon>
        <taxon>Streptophyta</taxon>
        <taxon>Embryophyta</taxon>
        <taxon>Tracheophyta</taxon>
        <taxon>Spermatophyta</taxon>
        <taxon>Magnoliopsida</taxon>
        <taxon>eudicotyledons</taxon>
        <taxon>Gunneridae</taxon>
        <taxon>Pentapetalae</taxon>
        <taxon>rosids</taxon>
        <taxon>malvids</taxon>
        <taxon>Malvales</taxon>
        <taxon>Malvaceae</taxon>
        <taxon>Malvoideae</taxon>
        <taxon>Gossypium</taxon>
    </lineage>
</organism>
<dbReference type="Pfam" id="PF06888">
    <property type="entry name" value="Put_Phosphatase"/>
    <property type="match status" value="3"/>
</dbReference>
<dbReference type="SUPFAM" id="SSF56784">
    <property type="entry name" value="HAD-like"/>
    <property type="match status" value="2"/>
</dbReference>
<keyword evidence="4" id="KW-0460">Magnesium</keyword>
<dbReference type="EMBL" id="SMMG02000001">
    <property type="protein sequence ID" value="KAA3489256.1"/>
    <property type="molecule type" value="Genomic_DNA"/>
</dbReference>
<dbReference type="InterPro" id="IPR016965">
    <property type="entry name" value="Pase_PHOSPHO-typ"/>
</dbReference>
<evidence type="ECO:0000313" key="6">
    <source>
        <dbReference type="Proteomes" id="UP000325315"/>
    </source>
</evidence>
<dbReference type="Proteomes" id="UP000325315">
    <property type="component" value="Unassembled WGS sequence"/>
</dbReference>
<accession>A0A5B6X6S1</accession>
<dbReference type="InterPro" id="IPR036412">
    <property type="entry name" value="HAD-like_sf"/>
</dbReference>
<keyword evidence="6" id="KW-1185">Reference proteome</keyword>
<evidence type="ECO:0000256" key="2">
    <source>
        <dbReference type="ARBA" id="ARBA00022723"/>
    </source>
</evidence>
<dbReference type="PANTHER" id="PTHR20889">
    <property type="entry name" value="PHOSPHATASE, ORPHAN 1, 2"/>
    <property type="match status" value="1"/>
</dbReference>
<name>A0A5B6X6S1_9ROSI</name>
<dbReference type="AlphaFoldDB" id="A0A5B6X6S1"/>
<gene>
    <name evidence="5" type="ORF">EPI10_032909</name>
</gene>
<dbReference type="PANTHER" id="PTHR20889:SF16">
    <property type="entry name" value="INORGANIC PYROPHOSPHATASE 2-LIKE"/>
    <property type="match status" value="1"/>
</dbReference>
<dbReference type="InterPro" id="IPR023214">
    <property type="entry name" value="HAD_sf"/>
</dbReference>
<dbReference type="Gene3D" id="3.40.50.1000">
    <property type="entry name" value="HAD superfamily/HAD-like"/>
    <property type="match status" value="3"/>
</dbReference>
<proteinExistence type="predicted"/>
<sequence>MSFSFLRLLLRDNWVVDELGATELFNQLLPTMPWNSLMDQMMKELHSKGTKIEDIAAVLKRSPIHPRIVEAIKSAHALGCDLKIVSDANTFFIETILEHHGLKECFLEINTNPGFVDRQGRLRIFPHHDFTKSSHGCQHPSCPPNMCKGIVIERIQASLSMEDPKKTIIYLGDGLGDFCPSLKLGDGDYVMPRKDFPVWDLICKNRSLIKAQICEWSNGEEFKTVLLHLISRIISVEGNNTSANIDQLYSVDCKLETMSLPAATAPETFPQALHDYYCRLALTTSDIVVIFDFDKTIIDCDSDNWVVDELGATELFNQLLPTMPWNSLMDRMMKELHSQGTTIEDIAAVLKRTPIHLQIIEAIKSAHALGYACIFSFIFVYMEHSSACHVFSLGNDKILKVLVLILSFRCDLKIVSDANTFFIDTILEHHGLQECFSEINTNPGFVDEQGRLRIFPHHDFTKSSHGCGPSCPPNMCKGIVIEKIQASLSMEDQKKTIIYLGDGLGDFCPTLKLGDGDYVMPRKDFPVWDLICKNRSLIKAQIYEWRDGEEFKSVLLRLISRIISIDGNNTNANIGQLYSVDCKLNTMALPATTGHEAFPQALPVLH</sequence>
<protein>
    <submittedName>
        <fullName evidence="5">Inorganic pyrophosphatase 2-like</fullName>
    </submittedName>
</protein>
<evidence type="ECO:0000256" key="4">
    <source>
        <dbReference type="ARBA" id="ARBA00022842"/>
    </source>
</evidence>